<dbReference type="AlphaFoldDB" id="A0A1R3U2Q2"/>
<dbReference type="EMBL" id="FMUE01000022">
    <property type="protein sequence ID" value="SCX35676.1"/>
    <property type="molecule type" value="Genomic_DNA"/>
</dbReference>
<protein>
    <submittedName>
        <fullName evidence="1">Uncharacterized protein</fullName>
    </submittedName>
</protein>
<proteinExistence type="predicted"/>
<dbReference type="STRING" id="1907666.DSM25559_5093"/>
<name>A0A1R3U2Q2_9HYPH</name>
<sequence length="63" mass="7192">MRLVIAARRFYCDAVLCGRRIFTERFEADVLARGRGVLRGLIISSIISGLLWVDDRRRLSPAD</sequence>
<evidence type="ECO:0000313" key="2">
    <source>
        <dbReference type="Proteomes" id="UP000187891"/>
    </source>
</evidence>
<organism evidence="1 2">
    <name type="scientific">Agrobacterium rosae</name>
    <dbReference type="NCBI Taxonomy" id="1972867"/>
    <lineage>
        <taxon>Bacteria</taxon>
        <taxon>Pseudomonadati</taxon>
        <taxon>Pseudomonadota</taxon>
        <taxon>Alphaproteobacteria</taxon>
        <taxon>Hyphomicrobiales</taxon>
        <taxon>Rhizobiaceae</taxon>
        <taxon>Rhizobium/Agrobacterium group</taxon>
        <taxon>Agrobacterium</taxon>
    </lineage>
</organism>
<accession>A0A1R3U2Q2</accession>
<evidence type="ECO:0000313" key="1">
    <source>
        <dbReference type="EMBL" id="SCX35676.1"/>
    </source>
</evidence>
<gene>
    <name evidence="1" type="ORF">DSM25559_5093</name>
</gene>
<reference evidence="2" key="1">
    <citation type="submission" date="2016-10" db="EMBL/GenBank/DDBJ databases">
        <authorList>
            <person name="Wibberg D."/>
        </authorList>
    </citation>
    <scope>NUCLEOTIDE SEQUENCE [LARGE SCALE GENOMIC DNA]</scope>
</reference>
<dbReference type="Proteomes" id="UP000187891">
    <property type="component" value="Unassembled WGS sequence"/>
</dbReference>